<dbReference type="InterPro" id="IPR036554">
    <property type="entry name" value="GHMP_kinase_C_sf"/>
</dbReference>
<comment type="caution">
    <text evidence="12">The sequence shown here is derived from an EMBL/GenBank/DDBJ whole genome shotgun (WGS) entry which is preliminary data.</text>
</comment>
<keyword evidence="5 9" id="KW-0547">Nucleotide-binding</keyword>
<feature type="binding site" evidence="9">
    <location>
        <begin position="97"/>
        <end position="107"/>
    </location>
    <ligand>
        <name>ATP</name>
        <dbReference type="ChEBI" id="CHEBI:30616"/>
    </ligand>
</feature>
<dbReference type="Gene3D" id="3.30.70.890">
    <property type="entry name" value="GHMP kinase, C-terminal domain"/>
    <property type="match status" value="1"/>
</dbReference>
<sequence>MQHNYDLALPSYAKINLGLKVLAQRPDGYHAIETIFQEIEFHDMLYFRKQPGALTLDSDHPALPLDKDNLVYKAIQLLRDHCRCPDRVHVYIQKNIPLGAGLGGGSSNAAKTLEAMNQLFDLRLSVSELAELSAKLGSDISFFHYGGTALGTGRGEEIYPLPGVPRFWILLVNPRIHVSSAWAYKNINLKLTNSHGLINVFRILKAGHITDFPFRALSNDLEGPVMERYPIVRSIKKQLCEAGAEWAMMSGSGSTVFGIFYKKEFAENALQQLQNPDWMTCLTRMRSGNP</sequence>
<evidence type="ECO:0000256" key="5">
    <source>
        <dbReference type="ARBA" id="ARBA00022741"/>
    </source>
</evidence>
<evidence type="ECO:0000313" key="13">
    <source>
        <dbReference type="Proteomes" id="UP000229740"/>
    </source>
</evidence>
<dbReference type="PANTHER" id="PTHR43527:SF2">
    <property type="entry name" value="4-DIPHOSPHOCYTIDYL-2-C-METHYL-D-ERYTHRITOL KINASE, CHLOROPLASTIC"/>
    <property type="match status" value="1"/>
</dbReference>
<keyword evidence="6 9" id="KW-0418">Kinase</keyword>
<dbReference type="Gene3D" id="3.30.230.10">
    <property type="match status" value="1"/>
</dbReference>
<evidence type="ECO:0000256" key="8">
    <source>
        <dbReference type="ARBA" id="ARBA00032554"/>
    </source>
</evidence>
<dbReference type="InterPro" id="IPR013750">
    <property type="entry name" value="GHMP_kinase_C_dom"/>
</dbReference>
<dbReference type="AlphaFoldDB" id="A0A2G6E4P0"/>
<dbReference type="InterPro" id="IPR020568">
    <property type="entry name" value="Ribosomal_Su5_D2-typ_SF"/>
</dbReference>
<evidence type="ECO:0000256" key="6">
    <source>
        <dbReference type="ARBA" id="ARBA00022777"/>
    </source>
</evidence>
<dbReference type="NCBIfam" id="TIGR00154">
    <property type="entry name" value="ispE"/>
    <property type="match status" value="1"/>
</dbReference>
<dbReference type="PANTHER" id="PTHR43527">
    <property type="entry name" value="4-DIPHOSPHOCYTIDYL-2-C-METHYL-D-ERYTHRITOL KINASE, CHLOROPLASTIC"/>
    <property type="match status" value="1"/>
</dbReference>
<keyword evidence="4 9" id="KW-0808">Transferase</keyword>
<dbReference type="InterPro" id="IPR014721">
    <property type="entry name" value="Ribsml_uS5_D2-typ_fold_subgr"/>
</dbReference>
<evidence type="ECO:0000256" key="9">
    <source>
        <dbReference type="HAMAP-Rule" id="MF_00061"/>
    </source>
</evidence>
<comment type="similarity">
    <text evidence="1 9">Belongs to the GHMP kinase family. IspE subfamily.</text>
</comment>
<dbReference type="GO" id="GO:0019288">
    <property type="term" value="P:isopentenyl diphosphate biosynthetic process, methylerythritol 4-phosphate pathway"/>
    <property type="evidence" value="ECO:0007669"/>
    <property type="project" value="UniProtKB-UniRule"/>
</dbReference>
<dbReference type="EC" id="2.7.1.148" evidence="2 9"/>
<dbReference type="InterPro" id="IPR006204">
    <property type="entry name" value="GHMP_kinase_N_dom"/>
</dbReference>
<dbReference type="InterPro" id="IPR004424">
    <property type="entry name" value="IspE"/>
</dbReference>
<dbReference type="EMBL" id="PDPS01000029">
    <property type="protein sequence ID" value="PID57043.1"/>
    <property type="molecule type" value="Genomic_DNA"/>
</dbReference>
<feature type="domain" description="GHMP kinase C-terminal" evidence="11">
    <location>
        <begin position="219"/>
        <end position="274"/>
    </location>
</feature>
<reference evidence="12 13" key="1">
    <citation type="submission" date="2017-10" db="EMBL/GenBank/DDBJ databases">
        <title>Novel microbial diversity and functional potential in the marine mammal oral microbiome.</title>
        <authorList>
            <person name="Dudek N.K."/>
            <person name="Sun C.L."/>
            <person name="Burstein D."/>
            <person name="Kantor R.S."/>
            <person name="Aliaga Goltsman D.S."/>
            <person name="Bik E.M."/>
            <person name="Thomas B.C."/>
            <person name="Banfield J.F."/>
            <person name="Relman D.A."/>
        </authorList>
    </citation>
    <scope>NUCLEOTIDE SEQUENCE [LARGE SCALE GENOMIC DNA]</scope>
    <source>
        <strain evidence="12">DOLZORAL124_49_17</strain>
    </source>
</reference>
<feature type="domain" description="GHMP kinase N-terminal" evidence="10">
    <location>
        <begin position="69"/>
        <end position="147"/>
    </location>
</feature>
<gene>
    <name evidence="9 12" type="primary">ispE</name>
    <name evidence="12" type="ORF">CSB45_08990</name>
</gene>
<protein>
    <recommendedName>
        <fullName evidence="3 9">4-diphosphocytidyl-2-C-methyl-D-erythritol kinase</fullName>
        <shortName evidence="9">CMK</shortName>
        <ecNumber evidence="2 9">2.7.1.148</ecNumber>
    </recommendedName>
    <alternativeName>
        <fullName evidence="8 9">4-(cytidine-5'-diphospho)-2-C-methyl-D-erythritol kinase</fullName>
    </alternativeName>
</protein>
<dbReference type="HAMAP" id="MF_00061">
    <property type="entry name" value="IspE"/>
    <property type="match status" value="1"/>
</dbReference>
<dbReference type="UniPathway" id="UPA00056">
    <property type="reaction ID" value="UER00094"/>
</dbReference>
<dbReference type="PIRSF" id="PIRSF010376">
    <property type="entry name" value="IspE"/>
    <property type="match status" value="1"/>
</dbReference>
<proteinExistence type="inferred from homology"/>
<organism evidence="12 13">
    <name type="scientific">candidate division KSB3 bacterium</name>
    <dbReference type="NCBI Taxonomy" id="2044937"/>
    <lineage>
        <taxon>Bacteria</taxon>
        <taxon>candidate division KSB3</taxon>
    </lineage>
</organism>
<evidence type="ECO:0000259" key="11">
    <source>
        <dbReference type="Pfam" id="PF08544"/>
    </source>
</evidence>
<feature type="active site" evidence="9">
    <location>
        <position position="139"/>
    </location>
</feature>
<dbReference type="Pfam" id="PF08544">
    <property type="entry name" value="GHMP_kinases_C"/>
    <property type="match status" value="1"/>
</dbReference>
<dbReference type="GO" id="GO:0005524">
    <property type="term" value="F:ATP binding"/>
    <property type="evidence" value="ECO:0007669"/>
    <property type="project" value="UniProtKB-UniRule"/>
</dbReference>
<evidence type="ECO:0000256" key="4">
    <source>
        <dbReference type="ARBA" id="ARBA00022679"/>
    </source>
</evidence>
<dbReference type="Pfam" id="PF00288">
    <property type="entry name" value="GHMP_kinases_N"/>
    <property type="match status" value="1"/>
</dbReference>
<evidence type="ECO:0000256" key="7">
    <source>
        <dbReference type="ARBA" id="ARBA00022840"/>
    </source>
</evidence>
<evidence type="ECO:0000256" key="2">
    <source>
        <dbReference type="ARBA" id="ARBA00012052"/>
    </source>
</evidence>
<evidence type="ECO:0000256" key="1">
    <source>
        <dbReference type="ARBA" id="ARBA00009684"/>
    </source>
</evidence>
<evidence type="ECO:0000256" key="3">
    <source>
        <dbReference type="ARBA" id="ARBA00017473"/>
    </source>
</evidence>
<evidence type="ECO:0000259" key="10">
    <source>
        <dbReference type="Pfam" id="PF00288"/>
    </source>
</evidence>
<dbReference type="SUPFAM" id="SSF54211">
    <property type="entry name" value="Ribosomal protein S5 domain 2-like"/>
    <property type="match status" value="1"/>
</dbReference>
<evidence type="ECO:0000313" key="12">
    <source>
        <dbReference type="EMBL" id="PID57043.1"/>
    </source>
</evidence>
<accession>A0A2G6E4P0</accession>
<comment type="catalytic activity">
    <reaction evidence="9">
        <text>4-CDP-2-C-methyl-D-erythritol + ATP = 4-CDP-2-C-methyl-D-erythritol 2-phosphate + ADP + H(+)</text>
        <dbReference type="Rhea" id="RHEA:18437"/>
        <dbReference type="ChEBI" id="CHEBI:15378"/>
        <dbReference type="ChEBI" id="CHEBI:30616"/>
        <dbReference type="ChEBI" id="CHEBI:57823"/>
        <dbReference type="ChEBI" id="CHEBI:57919"/>
        <dbReference type="ChEBI" id="CHEBI:456216"/>
        <dbReference type="EC" id="2.7.1.148"/>
    </reaction>
</comment>
<keyword evidence="9" id="KW-0414">Isoprene biosynthesis</keyword>
<dbReference type="Proteomes" id="UP000229740">
    <property type="component" value="Unassembled WGS sequence"/>
</dbReference>
<dbReference type="GO" id="GO:0016114">
    <property type="term" value="P:terpenoid biosynthetic process"/>
    <property type="evidence" value="ECO:0007669"/>
    <property type="project" value="UniProtKB-UniRule"/>
</dbReference>
<dbReference type="GO" id="GO:0050515">
    <property type="term" value="F:4-(cytidine 5'-diphospho)-2-C-methyl-D-erythritol kinase activity"/>
    <property type="evidence" value="ECO:0007669"/>
    <property type="project" value="UniProtKB-UniRule"/>
</dbReference>
<comment type="function">
    <text evidence="9">Catalyzes the phosphorylation of the position 2 hydroxy group of 4-diphosphocytidyl-2C-methyl-D-erythritol.</text>
</comment>
<comment type="pathway">
    <text evidence="9">Isoprenoid biosynthesis; isopentenyl diphosphate biosynthesis via DXP pathway; isopentenyl diphosphate from 1-deoxy-D-xylulose 5-phosphate: step 3/6.</text>
</comment>
<dbReference type="SUPFAM" id="SSF55060">
    <property type="entry name" value="GHMP Kinase, C-terminal domain"/>
    <property type="match status" value="1"/>
</dbReference>
<name>A0A2G6E4P0_9BACT</name>
<keyword evidence="7 9" id="KW-0067">ATP-binding</keyword>
<feature type="active site" evidence="9">
    <location>
        <position position="14"/>
    </location>
</feature>